<name>A0ABQ5UXG4_9PROT</name>
<dbReference type="PANTHER" id="PTHR43428:SF1">
    <property type="entry name" value="ARSENATE REDUCTASE"/>
    <property type="match status" value="1"/>
</dbReference>
<dbReference type="SUPFAM" id="SSF52788">
    <property type="entry name" value="Phosphotyrosine protein phosphatases I"/>
    <property type="match status" value="1"/>
</dbReference>
<proteinExistence type="predicted"/>
<evidence type="ECO:0000313" key="4">
    <source>
        <dbReference type="Proteomes" id="UP001161390"/>
    </source>
</evidence>
<evidence type="ECO:0000259" key="2">
    <source>
        <dbReference type="SMART" id="SM00226"/>
    </source>
</evidence>
<keyword evidence="1" id="KW-0059">Arsenical resistance</keyword>
<dbReference type="InterPro" id="IPR036196">
    <property type="entry name" value="Ptyr_pPase_sf"/>
</dbReference>
<protein>
    <recommendedName>
        <fullName evidence="2">Phosphotyrosine protein phosphatase I domain-containing protein</fullName>
    </recommendedName>
</protein>
<dbReference type="Pfam" id="PF01451">
    <property type="entry name" value="LMWPc"/>
    <property type="match status" value="1"/>
</dbReference>
<dbReference type="InterPro" id="IPR023485">
    <property type="entry name" value="Ptyr_pPase"/>
</dbReference>
<keyword evidence="4" id="KW-1185">Reference proteome</keyword>
<accession>A0ABQ5UXG4</accession>
<dbReference type="PANTHER" id="PTHR43428">
    <property type="entry name" value="ARSENATE REDUCTASE"/>
    <property type="match status" value="1"/>
</dbReference>
<dbReference type="Gene3D" id="3.40.50.2300">
    <property type="match status" value="1"/>
</dbReference>
<comment type="caution">
    <text evidence="3">The sequence shown here is derived from an EMBL/GenBank/DDBJ whole genome shotgun (WGS) entry which is preliminary data.</text>
</comment>
<feature type="domain" description="Phosphotyrosine protein phosphatase I" evidence="2">
    <location>
        <begin position="1"/>
        <end position="104"/>
    </location>
</feature>
<sequence>MAQSCGLEPGDVDELMLAVMREVGIDMSAHQPKSLQDFADQTFDRVVAFSHDTKDAAEAVLGPDAPVELWTVPNPSSASYDVRAIMDNYRAIRSVITNRLSRLS</sequence>
<evidence type="ECO:0000313" key="3">
    <source>
        <dbReference type="EMBL" id="GLQ19056.1"/>
    </source>
</evidence>
<dbReference type="Proteomes" id="UP001161390">
    <property type="component" value="Unassembled WGS sequence"/>
</dbReference>
<reference evidence="3" key="1">
    <citation type="journal article" date="2014" name="Int. J. Syst. Evol. Microbiol.">
        <title>Complete genome of a new Firmicutes species belonging to the dominant human colonic microbiota ('Ruminococcus bicirculans') reveals two chromosomes and a selective capacity to utilize plant glucans.</title>
        <authorList>
            <consortium name="NISC Comparative Sequencing Program"/>
            <person name="Wegmann U."/>
            <person name="Louis P."/>
            <person name="Goesmann A."/>
            <person name="Henrissat B."/>
            <person name="Duncan S.H."/>
            <person name="Flint H.J."/>
        </authorList>
    </citation>
    <scope>NUCLEOTIDE SEQUENCE</scope>
    <source>
        <strain evidence="3">NBRC 108216</strain>
    </source>
</reference>
<gene>
    <name evidence="3" type="ORF">GCM10007854_00110</name>
</gene>
<dbReference type="EMBL" id="BSNJ01000001">
    <property type="protein sequence ID" value="GLQ19056.1"/>
    <property type="molecule type" value="Genomic_DNA"/>
</dbReference>
<evidence type="ECO:0000256" key="1">
    <source>
        <dbReference type="ARBA" id="ARBA00022849"/>
    </source>
</evidence>
<reference evidence="3" key="2">
    <citation type="submission" date="2023-01" db="EMBL/GenBank/DDBJ databases">
        <title>Draft genome sequence of Algimonas porphyrae strain NBRC 108216.</title>
        <authorList>
            <person name="Sun Q."/>
            <person name="Mori K."/>
        </authorList>
    </citation>
    <scope>NUCLEOTIDE SEQUENCE</scope>
    <source>
        <strain evidence="3">NBRC 108216</strain>
    </source>
</reference>
<organism evidence="3 4">
    <name type="scientific">Algimonas porphyrae</name>
    <dbReference type="NCBI Taxonomy" id="1128113"/>
    <lineage>
        <taxon>Bacteria</taxon>
        <taxon>Pseudomonadati</taxon>
        <taxon>Pseudomonadota</taxon>
        <taxon>Alphaproteobacteria</taxon>
        <taxon>Maricaulales</taxon>
        <taxon>Robiginitomaculaceae</taxon>
        <taxon>Algimonas</taxon>
    </lineage>
</organism>
<dbReference type="SMART" id="SM00226">
    <property type="entry name" value="LMWPc"/>
    <property type="match status" value="1"/>
</dbReference>